<dbReference type="Gene3D" id="3.40.630.30">
    <property type="match status" value="1"/>
</dbReference>
<dbReference type="Proteomes" id="UP000446768">
    <property type="component" value="Unassembled WGS sequence"/>
</dbReference>
<sequence length="611" mass="63331">MTAAPVLSIRPATSADWNAIAALLAAANLPLDGAQEHLAHFIVGEHDGRIVAVAGLEVYGDAALLRSVVVDSALRGHGYGDQLQATLAQRAAAQGIHRLILLTTTAAAFFAKRGFRTMTRSDAPSAMQASREFQGACPASATVMQKDLLPVAVLGAGPVGLAAAAHLIERGMTPLIFEAGNTIAANLASYSHVRLFSPWQYNVDRAAKALLEQAGWQPPPADALPTAGELVQQYLQPLAALPAMAAALKLRHRVTAITRQGTDKVKTRGRGHAPFVIRAMTPDGERAFLASAVIDATGTWNQPNPLGADGLPALGEQAAREQVIYGMPDVLGAARARYAGRHVLVVGAGHSAAGTLLALAQLAAQAPQTRIAWAIRGTGFERIFGGGANDGLQARGELGTRLKALKESGRLELHTGLRIQAIEPHQGKLRIIGQAGSAAIDGIDEIIAATGARPDLSLARELRVRHDPWLESTDALAPLIDPNEHSCGTVRPHGHAELAHPEPRYYAVGAKSYGRAPNFLMTTGYEQVRSVVAALAGDVAAADDVQLALPETGVCNTRFVTGEPAGASCGIKPATAVASGCCGGPAPAETDACCALDVAAKAEGQAGCGCA</sequence>
<dbReference type="RefSeq" id="WP_154376149.1">
    <property type="nucleotide sequence ID" value="NZ_WKJJ01000010.1"/>
</dbReference>
<dbReference type="PRINTS" id="PR00368">
    <property type="entry name" value="FADPNR"/>
</dbReference>
<dbReference type="AlphaFoldDB" id="A0A7X2IPB9"/>
<dbReference type="PRINTS" id="PR00411">
    <property type="entry name" value="PNDRDTASEI"/>
</dbReference>
<dbReference type="PROSITE" id="PS51186">
    <property type="entry name" value="GNAT"/>
    <property type="match status" value="1"/>
</dbReference>
<dbReference type="NCBIfam" id="NF040501">
    <property type="entry name" value="resist_ArsN2"/>
    <property type="match status" value="1"/>
</dbReference>
<dbReference type="SUPFAM" id="SSF51905">
    <property type="entry name" value="FAD/NAD(P)-binding domain"/>
    <property type="match status" value="1"/>
</dbReference>
<evidence type="ECO:0000259" key="2">
    <source>
        <dbReference type="PROSITE" id="PS51186"/>
    </source>
</evidence>
<dbReference type="InterPro" id="IPR050982">
    <property type="entry name" value="Auxin_biosynth/cation_transpt"/>
</dbReference>
<dbReference type="CDD" id="cd04301">
    <property type="entry name" value="NAT_SF"/>
    <property type="match status" value="1"/>
</dbReference>
<feature type="domain" description="N-acetyltransferase" evidence="2">
    <location>
        <begin position="7"/>
        <end position="149"/>
    </location>
</feature>
<name>A0A7X2IPB9_9BURK</name>
<gene>
    <name evidence="3" type="ORF">GJ700_17545</name>
</gene>
<evidence type="ECO:0000256" key="1">
    <source>
        <dbReference type="ARBA" id="ARBA00023002"/>
    </source>
</evidence>
<evidence type="ECO:0000313" key="3">
    <source>
        <dbReference type="EMBL" id="MRV73520.1"/>
    </source>
</evidence>
<evidence type="ECO:0000313" key="4">
    <source>
        <dbReference type="Proteomes" id="UP000446768"/>
    </source>
</evidence>
<organism evidence="3 4">
    <name type="scientific">Pseudoduganella rivuli</name>
    <dbReference type="NCBI Taxonomy" id="2666085"/>
    <lineage>
        <taxon>Bacteria</taxon>
        <taxon>Pseudomonadati</taxon>
        <taxon>Pseudomonadota</taxon>
        <taxon>Betaproteobacteria</taxon>
        <taxon>Burkholderiales</taxon>
        <taxon>Oxalobacteraceae</taxon>
        <taxon>Telluria group</taxon>
        <taxon>Pseudoduganella</taxon>
    </lineage>
</organism>
<keyword evidence="4" id="KW-1185">Reference proteome</keyword>
<dbReference type="SUPFAM" id="SSF55729">
    <property type="entry name" value="Acyl-CoA N-acyltransferases (Nat)"/>
    <property type="match status" value="1"/>
</dbReference>
<dbReference type="GO" id="GO:0016747">
    <property type="term" value="F:acyltransferase activity, transferring groups other than amino-acyl groups"/>
    <property type="evidence" value="ECO:0007669"/>
    <property type="project" value="InterPro"/>
</dbReference>
<keyword evidence="3" id="KW-0808">Transferase</keyword>
<comment type="caution">
    <text evidence="3">The sequence shown here is derived from an EMBL/GenBank/DDBJ whole genome shotgun (WGS) entry which is preliminary data.</text>
</comment>
<accession>A0A7X2IPB9</accession>
<dbReference type="PANTHER" id="PTHR43539:SF78">
    <property type="entry name" value="FLAVIN-CONTAINING MONOOXYGENASE"/>
    <property type="match status" value="1"/>
</dbReference>
<dbReference type="InterPro" id="IPR036188">
    <property type="entry name" value="FAD/NAD-bd_sf"/>
</dbReference>
<dbReference type="EMBL" id="WKJJ01000010">
    <property type="protein sequence ID" value="MRV73520.1"/>
    <property type="molecule type" value="Genomic_DNA"/>
</dbReference>
<dbReference type="PANTHER" id="PTHR43539">
    <property type="entry name" value="FLAVIN-BINDING MONOOXYGENASE-LIKE PROTEIN (AFU_ORTHOLOGUE AFUA_4G09220)"/>
    <property type="match status" value="1"/>
</dbReference>
<dbReference type="Pfam" id="PF13508">
    <property type="entry name" value="Acetyltransf_7"/>
    <property type="match status" value="1"/>
</dbReference>
<dbReference type="Gene3D" id="3.50.50.60">
    <property type="entry name" value="FAD/NAD(P)-binding domain"/>
    <property type="match status" value="1"/>
</dbReference>
<protein>
    <submittedName>
        <fullName evidence="3">GNAT family N-acetyltransferase</fullName>
    </submittedName>
</protein>
<dbReference type="GO" id="GO:0050660">
    <property type="term" value="F:flavin adenine dinucleotide binding"/>
    <property type="evidence" value="ECO:0007669"/>
    <property type="project" value="TreeGrafter"/>
</dbReference>
<dbReference type="Pfam" id="PF13738">
    <property type="entry name" value="Pyr_redox_3"/>
    <property type="match status" value="1"/>
</dbReference>
<keyword evidence="1" id="KW-0560">Oxidoreductase</keyword>
<proteinExistence type="predicted"/>
<reference evidence="3 4" key="1">
    <citation type="submission" date="2019-11" db="EMBL/GenBank/DDBJ databases">
        <title>Novel species isolated from a subtropical stream in China.</title>
        <authorList>
            <person name="Lu H."/>
        </authorList>
    </citation>
    <scope>NUCLEOTIDE SEQUENCE [LARGE SCALE GENOMIC DNA]</scope>
    <source>
        <strain evidence="3 4">FT92W</strain>
    </source>
</reference>
<dbReference type="InterPro" id="IPR000182">
    <property type="entry name" value="GNAT_dom"/>
</dbReference>
<dbReference type="GO" id="GO:0004497">
    <property type="term" value="F:monooxygenase activity"/>
    <property type="evidence" value="ECO:0007669"/>
    <property type="project" value="TreeGrafter"/>
</dbReference>
<dbReference type="InterPro" id="IPR016181">
    <property type="entry name" value="Acyl_CoA_acyltransferase"/>
</dbReference>